<name>A0A379Y270_SALET</name>
<dbReference type="Proteomes" id="UP000255534">
    <property type="component" value="Unassembled WGS sequence"/>
</dbReference>
<protein>
    <submittedName>
        <fullName evidence="1">Uncharacterized protein</fullName>
    </submittedName>
</protein>
<sequence length="86" mass="10122">MTYYHRLDDLLKYAKEKAYHLENRRDLSITINNLNKILTALVDFIDFGYDYAQIQLLPYEKSNFSEASDDFKRSISKLVQNGAPKE</sequence>
<dbReference type="EMBL" id="UGXK01000002">
    <property type="protein sequence ID" value="SUI39738.1"/>
    <property type="molecule type" value="Genomic_DNA"/>
</dbReference>
<evidence type="ECO:0000313" key="1">
    <source>
        <dbReference type="EMBL" id="SUI39738.1"/>
    </source>
</evidence>
<proteinExistence type="predicted"/>
<organism evidence="1 2">
    <name type="scientific">Salmonella enterica I</name>
    <dbReference type="NCBI Taxonomy" id="59201"/>
    <lineage>
        <taxon>Bacteria</taxon>
        <taxon>Pseudomonadati</taxon>
        <taxon>Pseudomonadota</taxon>
        <taxon>Gammaproteobacteria</taxon>
        <taxon>Enterobacterales</taxon>
        <taxon>Enterobacteriaceae</taxon>
        <taxon>Salmonella</taxon>
    </lineage>
</organism>
<accession>A0A379Y270</accession>
<reference evidence="1 2" key="1">
    <citation type="submission" date="2018-06" db="EMBL/GenBank/DDBJ databases">
        <authorList>
            <consortium name="Pathogen Informatics"/>
            <person name="Doyle S."/>
        </authorList>
    </citation>
    <scope>NUCLEOTIDE SEQUENCE [LARGE SCALE GENOMIC DNA]</scope>
    <source>
        <strain evidence="1 2">NCTC5798</strain>
    </source>
</reference>
<evidence type="ECO:0000313" key="2">
    <source>
        <dbReference type="Proteomes" id="UP000255534"/>
    </source>
</evidence>
<dbReference type="AlphaFoldDB" id="A0A379Y270"/>
<gene>
    <name evidence="1" type="ORF">NCTC5798_06182</name>
</gene>